<evidence type="ECO:0000256" key="5">
    <source>
        <dbReference type="HAMAP-Rule" id="MF_00006"/>
    </source>
</evidence>
<protein>
    <recommendedName>
        <fullName evidence="3 5">Argininosuccinate lyase</fullName>
        <shortName evidence="5">ASAL</shortName>
        <ecNumber evidence="3 5">4.3.2.1</ecNumber>
    </recommendedName>
    <alternativeName>
        <fullName evidence="5">Arginosuccinase</fullName>
    </alternativeName>
</protein>
<dbReference type="InterPro" id="IPR022761">
    <property type="entry name" value="Fumarate_lyase_N"/>
</dbReference>
<dbReference type="RefSeq" id="WP_028729718.1">
    <property type="nucleotide sequence ID" value="NZ_KE386764.1"/>
</dbReference>
<accession>A0A0F5JCR9</accession>
<dbReference type="Gene3D" id="1.10.40.30">
    <property type="entry name" value="Fumarase/aspartase (C-terminal domain)"/>
    <property type="match status" value="1"/>
</dbReference>
<keyword evidence="5 7" id="KW-0456">Lyase</keyword>
<dbReference type="InterPro" id="IPR020557">
    <property type="entry name" value="Fumarate_lyase_CS"/>
</dbReference>
<keyword evidence="5" id="KW-0028">Amino-acid biosynthesis</keyword>
<dbReference type="PANTHER" id="PTHR43814">
    <property type="entry name" value="ARGININOSUCCINATE LYASE"/>
    <property type="match status" value="1"/>
</dbReference>
<dbReference type="Gene3D" id="1.10.275.10">
    <property type="entry name" value="Fumarase/aspartase (N-terminal domain)"/>
    <property type="match status" value="1"/>
</dbReference>
<comment type="similarity">
    <text evidence="5">Belongs to the lyase 1 family. Argininosuccinate lyase subfamily.</text>
</comment>
<sequence>MAQKLWEKNVQVDKEVETFTVGKDREMDLYLAKYDVLGSMAHITMLESIGLLTKEELTALLAELKNIYAVADSGEFVIEEGVEDVHSQVELMLTRRLGDVGKKIHSGRSRNDQVLLDLKLYTRAQIQELVELTNGLFEVLISQSNRYQEVLMPGYTHLQVAMPSSFGLWFGAYAESLADDLQMMQAAYKVCNRNPLGSAAGYGSSFPLNRSMTTDLLGFDSMDYNVVYAQMGRGKMERTVAFAMAGIAASLSKLAFDACMFNSQNFGFIKLPDQFTTGSSIMPHKKNPDVFELTRAKCNKIQGLPQQITLICNNLPSGYFRDLQIIKEVFLPAFDELKDCLRMVTHMMREVKVNDHILDDDKYALLFSVEEVNRLVLEGVPFRDAYKRVGLEIEAGNFTPNKAVNHTHEGSIGNLCNDSISALMQNIIDGFSFNKVNEAEKKLLV</sequence>
<reference evidence="7 8" key="1">
    <citation type="submission" date="2013-04" db="EMBL/GenBank/DDBJ databases">
        <title>The Genome Sequence of Parabacteroides gordonii DSM 23371.</title>
        <authorList>
            <consortium name="The Broad Institute Genomics Platform"/>
            <person name="Earl A."/>
            <person name="Ward D."/>
            <person name="Feldgarden M."/>
            <person name="Gevers D."/>
            <person name="Martens E."/>
            <person name="Sakamoto M."/>
            <person name="Benno Y."/>
            <person name="Suzuki N."/>
            <person name="Matsunaga N."/>
            <person name="Koshihara K."/>
            <person name="Seki M."/>
            <person name="Komiya H."/>
            <person name="Walker B."/>
            <person name="Young S."/>
            <person name="Zeng Q."/>
            <person name="Gargeya S."/>
            <person name="Fitzgerald M."/>
            <person name="Haas B."/>
            <person name="Abouelleil A."/>
            <person name="Allen A.W."/>
            <person name="Alvarado L."/>
            <person name="Arachchi H.M."/>
            <person name="Berlin A.M."/>
            <person name="Chapman S.B."/>
            <person name="Gainer-Dewar J."/>
            <person name="Goldberg J."/>
            <person name="Griggs A."/>
            <person name="Gujja S."/>
            <person name="Hansen M."/>
            <person name="Howarth C."/>
            <person name="Imamovic A."/>
            <person name="Ireland A."/>
            <person name="Larimer J."/>
            <person name="McCowan C."/>
            <person name="Murphy C."/>
            <person name="Pearson M."/>
            <person name="Poon T.W."/>
            <person name="Priest M."/>
            <person name="Roberts A."/>
            <person name="Saif S."/>
            <person name="Shea T."/>
            <person name="Sisk P."/>
            <person name="Sykes S."/>
            <person name="Wortman J."/>
            <person name="Nusbaum C."/>
            <person name="Birren B."/>
        </authorList>
    </citation>
    <scope>NUCLEOTIDE SEQUENCE [LARGE SCALE GENOMIC DNA]</scope>
    <source>
        <strain evidence="7 8">MS-1</strain>
    </source>
</reference>
<keyword evidence="5" id="KW-0963">Cytoplasm</keyword>
<dbReference type="CDD" id="cd01359">
    <property type="entry name" value="Argininosuccinate_lyase"/>
    <property type="match status" value="1"/>
</dbReference>
<dbReference type="InterPro" id="IPR009049">
    <property type="entry name" value="Argininosuccinate_lyase"/>
</dbReference>
<dbReference type="PRINTS" id="PR00149">
    <property type="entry name" value="FUMRATELYASE"/>
</dbReference>
<dbReference type="Pfam" id="PF00206">
    <property type="entry name" value="Lyase_1"/>
    <property type="match status" value="1"/>
</dbReference>
<dbReference type="InterPro" id="IPR008948">
    <property type="entry name" value="L-Aspartase-like"/>
</dbReference>
<gene>
    <name evidence="5" type="primary">argH</name>
    <name evidence="7" type="ORF">HMPREF1536_02715</name>
</gene>
<comment type="subcellular location">
    <subcellularLocation>
        <location evidence="5">Cytoplasm</location>
    </subcellularLocation>
</comment>
<dbReference type="HOGENOM" id="CLU_027272_2_0_10"/>
<dbReference type="UniPathway" id="UPA00068">
    <property type="reaction ID" value="UER00114"/>
</dbReference>
<dbReference type="PATRIC" id="fig|1203610.3.peg.2780"/>
<dbReference type="InterPro" id="IPR024083">
    <property type="entry name" value="Fumarase/histidase_N"/>
</dbReference>
<dbReference type="SUPFAM" id="SSF48557">
    <property type="entry name" value="L-aspartase-like"/>
    <property type="match status" value="1"/>
</dbReference>
<evidence type="ECO:0000256" key="1">
    <source>
        <dbReference type="ARBA" id="ARBA00000985"/>
    </source>
</evidence>
<dbReference type="EMBL" id="AQHW01000015">
    <property type="protein sequence ID" value="KKB55252.1"/>
    <property type="molecule type" value="Genomic_DNA"/>
</dbReference>
<dbReference type="InterPro" id="IPR000362">
    <property type="entry name" value="Fumarate_lyase_fam"/>
</dbReference>
<dbReference type="NCBIfam" id="TIGR00838">
    <property type="entry name" value="argH"/>
    <property type="match status" value="1"/>
</dbReference>
<comment type="catalytic activity">
    <reaction evidence="1 5">
        <text>2-(N(omega)-L-arginino)succinate = fumarate + L-arginine</text>
        <dbReference type="Rhea" id="RHEA:24020"/>
        <dbReference type="ChEBI" id="CHEBI:29806"/>
        <dbReference type="ChEBI" id="CHEBI:32682"/>
        <dbReference type="ChEBI" id="CHEBI:57472"/>
        <dbReference type="EC" id="4.3.2.1"/>
    </reaction>
</comment>
<dbReference type="HAMAP" id="MF_00006">
    <property type="entry name" value="Arg_succ_lyase"/>
    <property type="match status" value="1"/>
</dbReference>
<feature type="domain" description="Fumarate lyase N-terminal" evidence="6">
    <location>
        <begin position="10"/>
        <end position="303"/>
    </location>
</feature>
<dbReference type="GO" id="GO:0004056">
    <property type="term" value="F:argininosuccinate lyase activity"/>
    <property type="evidence" value="ECO:0007669"/>
    <property type="project" value="UniProtKB-UniRule"/>
</dbReference>
<evidence type="ECO:0000313" key="7">
    <source>
        <dbReference type="EMBL" id="KKB55252.1"/>
    </source>
</evidence>
<dbReference type="PANTHER" id="PTHR43814:SF1">
    <property type="entry name" value="ARGININOSUCCINATE LYASE"/>
    <property type="match status" value="1"/>
</dbReference>
<dbReference type="Proteomes" id="UP000033035">
    <property type="component" value="Unassembled WGS sequence"/>
</dbReference>
<dbReference type="GO" id="GO:0005829">
    <property type="term" value="C:cytosol"/>
    <property type="evidence" value="ECO:0007669"/>
    <property type="project" value="TreeGrafter"/>
</dbReference>
<dbReference type="EC" id="4.3.2.1" evidence="3 5"/>
<evidence type="ECO:0000256" key="4">
    <source>
        <dbReference type="ARBA" id="ARBA00022571"/>
    </source>
</evidence>
<comment type="pathway">
    <text evidence="2 5">Amino-acid biosynthesis; L-arginine biosynthesis; L-arginine from L-ornithine and carbamoyl phosphate: step 3/3.</text>
</comment>
<dbReference type="STRING" id="1203610.HMPREF1536_02715"/>
<dbReference type="Gene3D" id="1.20.200.10">
    <property type="entry name" value="Fumarase/aspartase (Central domain)"/>
    <property type="match status" value="1"/>
</dbReference>
<evidence type="ECO:0000313" key="8">
    <source>
        <dbReference type="Proteomes" id="UP000033035"/>
    </source>
</evidence>
<evidence type="ECO:0000259" key="6">
    <source>
        <dbReference type="Pfam" id="PF00206"/>
    </source>
</evidence>
<evidence type="ECO:0000256" key="3">
    <source>
        <dbReference type="ARBA" id="ARBA00012338"/>
    </source>
</evidence>
<proteinExistence type="inferred from homology"/>
<evidence type="ECO:0000256" key="2">
    <source>
        <dbReference type="ARBA" id="ARBA00004941"/>
    </source>
</evidence>
<dbReference type="PROSITE" id="PS00163">
    <property type="entry name" value="FUMARATE_LYASES"/>
    <property type="match status" value="1"/>
</dbReference>
<comment type="caution">
    <text evidence="7">The sequence shown here is derived from an EMBL/GenBank/DDBJ whole genome shotgun (WGS) entry which is preliminary data.</text>
</comment>
<keyword evidence="8" id="KW-1185">Reference proteome</keyword>
<dbReference type="PRINTS" id="PR00145">
    <property type="entry name" value="ARGSUCLYASE"/>
</dbReference>
<keyword evidence="4 5" id="KW-0055">Arginine biosynthesis</keyword>
<organism evidence="7 8">
    <name type="scientific">Parabacteroides gordonii MS-1 = DSM 23371</name>
    <dbReference type="NCBI Taxonomy" id="1203610"/>
    <lineage>
        <taxon>Bacteria</taxon>
        <taxon>Pseudomonadati</taxon>
        <taxon>Bacteroidota</taxon>
        <taxon>Bacteroidia</taxon>
        <taxon>Bacteroidales</taxon>
        <taxon>Tannerellaceae</taxon>
        <taxon>Parabacteroides</taxon>
    </lineage>
</organism>
<dbReference type="AlphaFoldDB" id="A0A0F5JCR9"/>
<name>A0A0F5JCR9_9BACT</name>
<dbReference type="GO" id="GO:0042450">
    <property type="term" value="P:L-arginine biosynthetic process via ornithine"/>
    <property type="evidence" value="ECO:0007669"/>
    <property type="project" value="UniProtKB-UniRule"/>
</dbReference>